<dbReference type="PANTHER" id="PTHR13190">
    <property type="entry name" value="AUTOPHAGY-RELATED 2, ISOFORM A"/>
    <property type="match status" value="1"/>
</dbReference>
<feature type="compositionally biased region" description="Basic and acidic residues" evidence="13">
    <location>
        <begin position="2124"/>
        <end position="2137"/>
    </location>
</feature>
<feature type="region of interest" description="Disordered" evidence="13">
    <location>
        <begin position="1272"/>
        <end position="1297"/>
    </location>
</feature>
<evidence type="ECO:0000256" key="5">
    <source>
        <dbReference type="ARBA" id="ARBA00022448"/>
    </source>
</evidence>
<dbReference type="GO" id="GO:0034045">
    <property type="term" value="C:phagophore assembly site membrane"/>
    <property type="evidence" value="ECO:0007669"/>
    <property type="project" value="UniProtKB-SubCell"/>
</dbReference>
<keyword evidence="6" id="KW-0256">Endoplasmic reticulum</keyword>
<reference evidence="14" key="1">
    <citation type="journal article" date="2021" name="Nat. Commun.">
        <title>Genetic determinants of endophytism in the Arabidopsis root mycobiome.</title>
        <authorList>
            <person name="Mesny F."/>
            <person name="Miyauchi S."/>
            <person name="Thiergart T."/>
            <person name="Pickel B."/>
            <person name="Atanasova L."/>
            <person name="Karlsson M."/>
            <person name="Huettel B."/>
            <person name="Barry K.W."/>
            <person name="Haridas S."/>
            <person name="Chen C."/>
            <person name="Bauer D."/>
            <person name="Andreopoulos W."/>
            <person name="Pangilinan J."/>
            <person name="LaButti K."/>
            <person name="Riley R."/>
            <person name="Lipzen A."/>
            <person name="Clum A."/>
            <person name="Drula E."/>
            <person name="Henrissat B."/>
            <person name="Kohler A."/>
            <person name="Grigoriev I.V."/>
            <person name="Martin F.M."/>
            <person name="Hacquard S."/>
        </authorList>
    </citation>
    <scope>NUCLEOTIDE SEQUENCE</scope>
    <source>
        <strain evidence="14">MPI-SDFR-AT-0117</strain>
    </source>
</reference>
<evidence type="ECO:0000256" key="9">
    <source>
        <dbReference type="ARBA" id="ARBA00023136"/>
    </source>
</evidence>
<feature type="region of interest" description="Disordered" evidence="13">
    <location>
        <begin position="672"/>
        <end position="730"/>
    </location>
</feature>
<dbReference type="GO" id="GO:0006869">
    <property type="term" value="P:lipid transport"/>
    <property type="evidence" value="ECO:0007669"/>
    <property type="project" value="UniProtKB-KW"/>
</dbReference>
<feature type="compositionally biased region" description="Pro residues" evidence="13">
    <location>
        <begin position="580"/>
        <end position="598"/>
    </location>
</feature>
<evidence type="ECO:0000256" key="7">
    <source>
        <dbReference type="ARBA" id="ARBA00023006"/>
    </source>
</evidence>
<feature type="compositionally biased region" description="Pro residues" evidence="13">
    <location>
        <begin position="631"/>
        <end position="641"/>
    </location>
</feature>
<dbReference type="InterPro" id="IPR026849">
    <property type="entry name" value="ATG2"/>
</dbReference>
<feature type="region of interest" description="Disordered" evidence="13">
    <location>
        <begin position="163"/>
        <end position="183"/>
    </location>
</feature>
<dbReference type="EMBL" id="JAGSXJ010000001">
    <property type="protein sequence ID" value="KAH6697028.1"/>
    <property type="molecule type" value="Genomic_DNA"/>
</dbReference>
<evidence type="ECO:0000256" key="6">
    <source>
        <dbReference type="ARBA" id="ARBA00022824"/>
    </source>
</evidence>
<evidence type="ECO:0000256" key="2">
    <source>
        <dbReference type="ARBA" id="ARBA00004623"/>
    </source>
</evidence>
<evidence type="ECO:0000256" key="13">
    <source>
        <dbReference type="SAM" id="MobiDB-lite"/>
    </source>
</evidence>
<feature type="compositionally biased region" description="Low complexity" evidence="13">
    <location>
        <begin position="534"/>
        <end position="546"/>
    </location>
</feature>
<comment type="catalytic activity">
    <reaction evidence="11">
        <text>a 1,2-diacyl-sn-glycero-3-phosphoethanolamine(in) = a 1,2-diacyl-sn-glycero-3-phosphoethanolamine(out)</text>
        <dbReference type="Rhea" id="RHEA:38895"/>
        <dbReference type="ChEBI" id="CHEBI:64612"/>
    </reaction>
</comment>
<keyword evidence="7" id="KW-0072">Autophagy</keyword>
<feature type="compositionally biased region" description="Polar residues" evidence="13">
    <location>
        <begin position="415"/>
        <end position="425"/>
    </location>
</feature>
<evidence type="ECO:0000313" key="14">
    <source>
        <dbReference type="EMBL" id="KAH6697028.1"/>
    </source>
</evidence>
<keyword evidence="8" id="KW-0445">Lipid transport</keyword>
<dbReference type="PANTHER" id="PTHR13190:SF1">
    <property type="entry name" value="AUTOPHAGY-RELATED 2, ISOFORM A"/>
    <property type="match status" value="1"/>
</dbReference>
<evidence type="ECO:0000256" key="3">
    <source>
        <dbReference type="ARBA" id="ARBA00009714"/>
    </source>
</evidence>
<keyword evidence="15" id="KW-1185">Reference proteome</keyword>
<evidence type="ECO:0000256" key="4">
    <source>
        <dbReference type="ARBA" id="ARBA00018070"/>
    </source>
</evidence>
<evidence type="ECO:0000256" key="10">
    <source>
        <dbReference type="ARBA" id="ARBA00024479"/>
    </source>
</evidence>
<organism evidence="14 15">
    <name type="scientific">Plectosphaerella plurivora</name>
    <dbReference type="NCBI Taxonomy" id="936078"/>
    <lineage>
        <taxon>Eukaryota</taxon>
        <taxon>Fungi</taxon>
        <taxon>Dikarya</taxon>
        <taxon>Ascomycota</taxon>
        <taxon>Pezizomycotina</taxon>
        <taxon>Sordariomycetes</taxon>
        <taxon>Hypocreomycetidae</taxon>
        <taxon>Glomerellales</taxon>
        <taxon>Plectosphaerellaceae</taxon>
        <taxon>Plectosphaerella</taxon>
    </lineage>
</organism>
<sequence length="2137" mass="232947">MALFFQSFRSSSMPKLLLRYALSKLELLEEEALDLQNLEFALGRNTTLEFKDVGVRLKKLERMLGLPPSFKLEKAKVLKLVITIPMDFYTSPITIEVDGIDIRLRLLGPDDGKTKTRTRGGSQSGDDTVVPHTLDLAASFLATQPQDEKKKLEEALAAESHDLGASVALSESSSTSDDDDEYIGTGQPLSLPTFLADFLQGIVDRTQVAVRGVAFQMGIDVPIESGPSATAATERVTFRVAMESIDVEGVTAEARDADGEPLIRPKEGKRHIALSQISACLISEANVFSTFARSPSVSSPAMSRVASFAEPERPVSPPERQSFFERRPPPLERQPSVERSPSPVFRGMHESDLVESVELGDADDALLRDSEDALQIPYEFSDEPGPEDEEINTTPRASIYQDLPARQSYGSIVQSHGSIAQSHGSMAQPHDSPADEQSDEDNLPWLPAAESQSSLGLPAEFHLSDSMRSADLQESQYSIARSESPDDSGVPDALAQSQVFTHEEAESMYLSAFSHAGTEAQAQSQSGMPGAWGESPESSPKKSSPLPKEEILSPVNTPPQDSPPAPQPEEHLPQEVPVRTPSPPKAPSPVLQPVPEPQPEAKAEVQADSPVEPVRPQTPPMPYETDEPQIPLMPSPEDVPTPRGPTRLIKEIISLDRVSVYVPSLHKHIHVHPGQESTANLADASPRLSRSTAPHLPGAFSMYSTTPNLSASTSHRSPLPQASEAEGEDDNTLEVILSPLEVRFDMSLAFLLVTVVGKLLEAVKDVTEPPTKPAATPQQSETPKPSAFKIVMDKISILFLSQLGGVADTAERALSPSRLFMQPDVLLRTVLDNLVIGVTTDGPTVETSIDLEKFSFGYAKDDIISFDQSLQMRTSVMDKLPTAGSEVSIKIIKTPRATRTEVTTLPLLVQLDLQRLDETFSWFGGLSSFLNMSSSVTSSAASMSSAKSPVTSPRKQRGVRFDTPINPDDRSAASENKVDMRIGGFHLEIQGKECLVALDTSAVKMVSRESGLGFAISKAHLEGPYLNGSLARSAPIGVDVSGLRFDFLNTPTDGDLERLLELITPSKIKFDKGDDEIMVDTLLRQRRKGPILRITIDQIQARVSQIPLLACLPGLGEELARLGTVAKYLPEDDRPGLLTLTKVLDVRASVELGGKIGTINSRLGIFEIAQITVPSLIAFGVHSIAVDRNSREDLVTSPDISRLDTSPGPVLMVRMIGDEMEPVIKVKMRDVTIDYRVPTIMDVLGLGPEATPQDFEASLAASVANLGDQAHNALATKPTPPSNRRSVDPSKAPNSKPTKVDILFKNCMLGLNPLKQTSKLILALNDAQLTVVLPKDVEMQATFQINKADILLTDDASRPVSKDSSTARRQRPAASDGIAELLSRGFVNICYMSAAKIVVKLTGSEDGEKQVEVEVRDDLLVLETCADSTQTLISLANGLSPPTPPSKENKYRTKVVPMEDLLASISPEAFGRAEGLYDFDDDFPMAAQGAQGTASDDEYDIMVDSGSLPEDNYLQQEYDVAGKLFSAGGSMMSGVSAASDRRGGGELMFGAGSSEDSDQGNDLLIEENYFVKKQDLDSTAKIWNSTRNSYDRAPSDLVRRSPVHVSVREVHVIWNLFDGYDWVRTRDEITKTVEQVENKALERRRRREPEPDEDEDIDVIGDYLFNSIYIGIPANRDPRELAQMINQDINDNATYTETESVATTATATPSRPSGSGRSRKKLRLNRSRNHKITFELSGVNADLILFPPGSGETQASVDVRIHSIDVFDHIPTSTWKMFATYDKDAGERQMNTSMARLEVLTVKPQADLAASDIILKVTVMPLRLHVDQDALDFITRFFEFKDDKVPVHASPSDVPFLQRVEVMDIPVQLDFKPKRVDYAGLKSGRTTEFMNFIVLDQARMTLRHTIIYGIQGFDRMGKTLNDIWMPDVKKTQLPGILGALAPIRGLVNIGSGFKELVEIPVREYQKDGRILRSLGMGAAAFARTTGTEVIKLGAKVAVGTQTALQGAEGLLTSGRAAEAEATTWDGNDPSDEGEEQRKQISLYADQPAGVLQGLRGGYASLARDLHLARDAIIAVPGEVMESGDAAGLARVMLRRAPTIVFRPAIGASKAIGKTLMGATNSLDPENRRRVEEKYKRH</sequence>
<feature type="region of interest" description="Disordered" evidence="13">
    <location>
        <begin position="307"/>
        <end position="349"/>
    </location>
</feature>
<evidence type="ECO:0000256" key="8">
    <source>
        <dbReference type="ARBA" id="ARBA00023055"/>
    </source>
</evidence>
<protein>
    <recommendedName>
        <fullName evidence="4">Autophagy-related protein 2</fullName>
    </recommendedName>
</protein>
<feature type="compositionally biased region" description="Low complexity" evidence="13">
    <location>
        <begin position="1699"/>
        <end position="1716"/>
    </location>
</feature>
<feature type="region of interest" description="Disordered" evidence="13">
    <location>
        <begin position="1699"/>
        <end position="1723"/>
    </location>
</feature>
<dbReference type="GO" id="GO:0005789">
    <property type="term" value="C:endoplasmic reticulum membrane"/>
    <property type="evidence" value="ECO:0007669"/>
    <property type="project" value="UniProtKB-SubCell"/>
</dbReference>
<feature type="compositionally biased region" description="Pro residues" evidence="13">
    <location>
        <begin position="556"/>
        <end position="567"/>
    </location>
</feature>
<proteinExistence type="inferred from homology"/>
<accession>A0A9P8VN85</accession>
<comment type="similarity">
    <text evidence="3">Belongs to the ATG2 family.</text>
</comment>
<feature type="region of interest" description="Disordered" evidence="13">
    <location>
        <begin position="2017"/>
        <end position="2037"/>
    </location>
</feature>
<dbReference type="OrthoDB" id="18982at2759"/>
<feature type="compositionally biased region" description="Polar residues" evidence="13">
    <location>
        <begin position="472"/>
        <end position="481"/>
    </location>
</feature>
<evidence type="ECO:0000313" key="15">
    <source>
        <dbReference type="Proteomes" id="UP000770015"/>
    </source>
</evidence>
<feature type="compositionally biased region" description="Polar residues" evidence="13">
    <location>
        <begin position="702"/>
        <end position="716"/>
    </location>
</feature>
<dbReference type="GO" id="GO:0000422">
    <property type="term" value="P:autophagy of mitochondrion"/>
    <property type="evidence" value="ECO:0007669"/>
    <property type="project" value="TreeGrafter"/>
</dbReference>
<dbReference type="Pfam" id="PF13329">
    <property type="entry name" value="ATG2_CAD"/>
    <property type="match status" value="1"/>
</dbReference>
<dbReference type="GO" id="GO:0000045">
    <property type="term" value="P:autophagosome assembly"/>
    <property type="evidence" value="ECO:0007669"/>
    <property type="project" value="TreeGrafter"/>
</dbReference>
<feature type="region of interest" description="Disordered" evidence="13">
    <location>
        <begin position="942"/>
        <end position="974"/>
    </location>
</feature>
<comment type="caution">
    <text evidence="14">The sequence shown here is derived from an EMBL/GenBank/DDBJ whole genome shotgun (WGS) entry which is preliminary data.</text>
</comment>
<name>A0A9P8VN85_9PEZI</name>
<dbReference type="GO" id="GO:0061908">
    <property type="term" value="C:phagophore"/>
    <property type="evidence" value="ECO:0007669"/>
    <property type="project" value="TreeGrafter"/>
</dbReference>
<evidence type="ECO:0000256" key="1">
    <source>
        <dbReference type="ARBA" id="ARBA00004406"/>
    </source>
</evidence>
<feature type="region of interest" description="Disordered" evidence="13">
    <location>
        <begin position="415"/>
        <end position="499"/>
    </location>
</feature>
<evidence type="ECO:0000256" key="12">
    <source>
        <dbReference type="ARBA" id="ARBA00024631"/>
    </source>
</evidence>
<comment type="catalytic activity">
    <reaction evidence="10">
        <text>a 1,2-diacyl-sn-glycero-3-phospho-L-serine(in) = a 1,2-diacyl-sn-glycero-3-phospho-L-serine(out)</text>
        <dbReference type="Rhea" id="RHEA:38663"/>
        <dbReference type="ChEBI" id="CHEBI:57262"/>
    </reaction>
</comment>
<dbReference type="GO" id="GO:0043495">
    <property type="term" value="F:protein-membrane adaptor activity"/>
    <property type="evidence" value="ECO:0007669"/>
    <property type="project" value="TreeGrafter"/>
</dbReference>
<dbReference type="GO" id="GO:0034727">
    <property type="term" value="P:piecemeal microautophagy of the nucleus"/>
    <property type="evidence" value="ECO:0007669"/>
    <property type="project" value="TreeGrafter"/>
</dbReference>
<dbReference type="GO" id="GO:0061723">
    <property type="term" value="P:glycophagy"/>
    <property type="evidence" value="ECO:0007669"/>
    <property type="project" value="TreeGrafter"/>
</dbReference>
<dbReference type="GO" id="GO:0032266">
    <property type="term" value="F:phosphatidylinositol-3-phosphate binding"/>
    <property type="evidence" value="ECO:0007669"/>
    <property type="project" value="TreeGrafter"/>
</dbReference>
<feature type="region of interest" description="Disordered" evidence="13">
    <location>
        <begin position="511"/>
        <end position="641"/>
    </location>
</feature>
<comment type="subcellular location">
    <subcellularLocation>
        <location evidence="1">Endoplasmic reticulum membrane</location>
        <topology evidence="1">Peripheral membrane protein</topology>
    </subcellularLocation>
    <subcellularLocation>
        <location evidence="2">Preautophagosomal structure membrane</location>
        <topology evidence="2">Peripheral membrane protein</topology>
    </subcellularLocation>
</comment>
<dbReference type="Proteomes" id="UP000770015">
    <property type="component" value="Unassembled WGS sequence"/>
</dbReference>
<feature type="region of interest" description="Disordered" evidence="13">
    <location>
        <begin position="2118"/>
        <end position="2137"/>
    </location>
</feature>
<dbReference type="GO" id="GO:0061709">
    <property type="term" value="P:reticulophagy"/>
    <property type="evidence" value="ECO:0007669"/>
    <property type="project" value="TreeGrafter"/>
</dbReference>
<keyword evidence="5" id="KW-0813">Transport</keyword>
<gene>
    <name evidence="14" type="ORF">F5X68DRAFT_226423</name>
</gene>
<comment type="catalytic activity">
    <reaction evidence="12">
        <text>a 1,2-diacyl-sn-glycero-3-phosphocholine(in) = a 1,2-diacyl-sn-glycero-3-phosphocholine(out)</text>
        <dbReference type="Rhea" id="RHEA:38571"/>
        <dbReference type="ChEBI" id="CHEBI:57643"/>
    </reaction>
</comment>
<keyword evidence="9" id="KW-0472">Membrane</keyword>
<evidence type="ECO:0000256" key="11">
    <source>
        <dbReference type="ARBA" id="ARBA00024615"/>
    </source>
</evidence>